<keyword evidence="3" id="KW-1185">Reference proteome</keyword>
<dbReference type="EMBL" id="BJVI01000011">
    <property type="protein sequence ID" value="GEL17678.1"/>
    <property type="molecule type" value="Genomic_DNA"/>
</dbReference>
<sequence>MTGRSVPSVGERIWYGVPFAMAALLVAALIVGPDRFGWLALLLSLSGSLLWVLAEAERP</sequence>
<comment type="caution">
    <text evidence="2">The sequence shown here is derived from an EMBL/GenBank/DDBJ whole genome shotgun (WGS) entry which is preliminary data.</text>
</comment>
<organism evidence="2 3">
    <name type="scientific">Pseudonocardia asaccharolytica DSM 44247 = NBRC 16224</name>
    <dbReference type="NCBI Taxonomy" id="1123024"/>
    <lineage>
        <taxon>Bacteria</taxon>
        <taxon>Bacillati</taxon>
        <taxon>Actinomycetota</taxon>
        <taxon>Actinomycetes</taxon>
        <taxon>Pseudonocardiales</taxon>
        <taxon>Pseudonocardiaceae</taxon>
        <taxon>Pseudonocardia</taxon>
    </lineage>
</organism>
<proteinExistence type="predicted"/>
<dbReference type="AlphaFoldDB" id="A0A511D450"/>
<dbReference type="STRING" id="1123024.GCA_000423625_03009"/>
<evidence type="ECO:0000313" key="3">
    <source>
        <dbReference type="Proteomes" id="UP000321328"/>
    </source>
</evidence>
<dbReference type="Proteomes" id="UP000321328">
    <property type="component" value="Unassembled WGS sequence"/>
</dbReference>
<evidence type="ECO:0000256" key="1">
    <source>
        <dbReference type="SAM" id="Phobius"/>
    </source>
</evidence>
<keyword evidence="1" id="KW-1133">Transmembrane helix</keyword>
<keyword evidence="1" id="KW-0472">Membrane</keyword>
<protein>
    <submittedName>
        <fullName evidence="2">Uncharacterized protein</fullName>
    </submittedName>
</protein>
<feature type="transmembrane region" description="Helical" evidence="1">
    <location>
        <begin position="36"/>
        <end position="54"/>
    </location>
</feature>
<gene>
    <name evidence="2" type="ORF">PA7_15150</name>
</gene>
<feature type="transmembrane region" description="Helical" evidence="1">
    <location>
        <begin position="12"/>
        <end position="30"/>
    </location>
</feature>
<accession>A0A511D450</accession>
<reference evidence="2 3" key="1">
    <citation type="submission" date="2019-07" db="EMBL/GenBank/DDBJ databases">
        <title>Whole genome shotgun sequence of Pseudonocardia asaccharolytica NBRC 16224.</title>
        <authorList>
            <person name="Hosoyama A."/>
            <person name="Uohara A."/>
            <person name="Ohji S."/>
            <person name="Ichikawa N."/>
        </authorList>
    </citation>
    <scope>NUCLEOTIDE SEQUENCE [LARGE SCALE GENOMIC DNA]</scope>
    <source>
        <strain evidence="2 3">NBRC 16224</strain>
    </source>
</reference>
<dbReference type="RefSeq" id="WP_147200990.1">
    <property type="nucleotide sequence ID" value="NZ_AUII01000013.1"/>
</dbReference>
<keyword evidence="1" id="KW-0812">Transmembrane</keyword>
<name>A0A511D450_9PSEU</name>
<evidence type="ECO:0000313" key="2">
    <source>
        <dbReference type="EMBL" id="GEL17678.1"/>
    </source>
</evidence>